<dbReference type="Proteomes" id="UP001239111">
    <property type="component" value="Chromosome 4"/>
</dbReference>
<protein>
    <submittedName>
        <fullName evidence="1">Uncharacterized protein</fullName>
    </submittedName>
</protein>
<accession>A0ACC2N9T9</accession>
<evidence type="ECO:0000313" key="1">
    <source>
        <dbReference type="EMBL" id="KAJ8667945.1"/>
    </source>
</evidence>
<sequence>MVTTPSNSNSSGRSCLCPLIGGALLYPRRLSEDFVDSFVDKCASQSQILAIQILAGRRTPVPQFSSKRIYLCQSMTGAFPYLRPQQGILWNPRVTDELLDPVFGDADLSARG</sequence>
<gene>
    <name evidence="1" type="ORF">QAD02_009608</name>
</gene>
<comment type="caution">
    <text evidence="1">The sequence shown here is derived from an EMBL/GenBank/DDBJ whole genome shotgun (WGS) entry which is preliminary data.</text>
</comment>
<keyword evidence="2" id="KW-1185">Reference proteome</keyword>
<evidence type="ECO:0000313" key="2">
    <source>
        <dbReference type="Proteomes" id="UP001239111"/>
    </source>
</evidence>
<organism evidence="1 2">
    <name type="scientific">Eretmocerus hayati</name>
    <dbReference type="NCBI Taxonomy" id="131215"/>
    <lineage>
        <taxon>Eukaryota</taxon>
        <taxon>Metazoa</taxon>
        <taxon>Ecdysozoa</taxon>
        <taxon>Arthropoda</taxon>
        <taxon>Hexapoda</taxon>
        <taxon>Insecta</taxon>
        <taxon>Pterygota</taxon>
        <taxon>Neoptera</taxon>
        <taxon>Endopterygota</taxon>
        <taxon>Hymenoptera</taxon>
        <taxon>Apocrita</taxon>
        <taxon>Proctotrupomorpha</taxon>
        <taxon>Chalcidoidea</taxon>
        <taxon>Aphelinidae</taxon>
        <taxon>Aphelininae</taxon>
        <taxon>Eretmocerus</taxon>
    </lineage>
</organism>
<proteinExistence type="predicted"/>
<name>A0ACC2N9T9_9HYME</name>
<reference evidence="1" key="1">
    <citation type="submission" date="2023-04" db="EMBL/GenBank/DDBJ databases">
        <title>A chromosome-level genome assembly of the parasitoid wasp Eretmocerus hayati.</title>
        <authorList>
            <person name="Zhong Y."/>
            <person name="Liu S."/>
            <person name="Liu Y."/>
        </authorList>
    </citation>
    <scope>NUCLEOTIDE SEQUENCE</scope>
    <source>
        <strain evidence="1">ZJU_SS_LIU_2023</strain>
    </source>
</reference>
<dbReference type="EMBL" id="CM056744">
    <property type="protein sequence ID" value="KAJ8667945.1"/>
    <property type="molecule type" value="Genomic_DNA"/>
</dbReference>